<dbReference type="PROSITE" id="PS50067">
    <property type="entry name" value="KINESIN_MOTOR_2"/>
    <property type="match status" value="1"/>
</dbReference>
<dbReference type="Gene3D" id="3.40.850.10">
    <property type="entry name" value="Kinesin motor domain"/>
    <property type="match status" value="1"/>
</dbReference>
<dbReference type="GO" id="GO:0048731">
    <property type="term" value="P:system development"/>
    <property type="evidence" value="ECO:0007669"/>
    <property type="project" value="UniProtKB-ARBA"/>
</dbReference>
<evidence type="ECO:0000256" key="3">
    <source>
        <dbReference type="PROSITE-ProRule" id="PRU00283"/>
    </source>
</evidence>
<gene>
    <name evidence="6" type="ORF">DPX16_6887</name>
</gene>
<comment type="caution">
    <text evidence="3">Lacks conserved residue(s) required for the propagation of feature annotation.</text>
</comment>
<evidence type="ECO:0000256" key="2">
    <source>
        <dbReference type="ARBA" id="ARBA00022840"/>
    </source>
</evidence>
<feature type="region of interest" description="Disordered" evidence="4">
    <location>
        <begin position="31"/>
        <end position="55"/>
    </location>
</feature>
<evidence type="ECO:0000313" key="7">
    <source>
        <dbReference type="Proteomes" id="UP000281406"/>
    </source>
</evidence>
<dbReference type="InterPro" id="IPR001752">
    <property type="entry name" value="Kinesin_motor_dom"/>
</dbReference>
<dbReference type="InterPro" id="IPR027417">
    <property type="entry name" value="P-loop_NTPase"/>
</dbReference>
<dbReference type="GO" id="GO:0008017">
    <property type="term" value="F:microtubule binding"/>
    <property type="evidence" value="ECO:0007669"/>
    <property type="project" value="InterPro"/>
</dbReference>
<dbReference type="GO" id="GO:0003777">
    <property type="term" value="F:microtubule motor activity"/>
    <property type="evidence" value="ECO:0007669"/>
    <property type="project" value="InterPro"/>
</dbReference>
<accession>A0A3N0Y5P7</accession>
<protein>
    <submittedName>
        <fullName evidence="6">Kinesin-like protein KIF13A</fullName>
    </submittedName>
</protein>
<keyword evidence="2" id="KW-0067">ATP-binding</keyword>
<comment type="similarity">
    <text evidence="3">Belongs to the TRAFAC class myosin-kinesin ATPase superfamily. Kinesin family.</text>
</comment>
<proteinExistence type="inferred from homology"/>
<name>A0A3N0Y5P7_ANAGA</name>
<dbReference type="InterPro" id="IPR036961">
    <property type="entry name" value="Kinesin_motor_dom_sf"/>
</dbReference>
<dbReference type="Proteomes" id="UP000281406">
    <property type="component" value="Unassembled WGS sequence"/>
</dbReference>
<evidence type="ECO:0000313" key="6">
    <source>
        <dbReference type="EMBL" id="ROL41489.1"/>
    </source>
</evidence>
<sequence>MSDTKVKVAVRVRPMNRREIELSTKCVVEMEENQTILHPPPSNTKGENRSECRAHSGRARSGLSWGNFCAAVKFLDRPHVQRC</sequence>
<dbReference type="AlphaFoldDB" id="A0A3N0Y5P7"/>
<dbReference type="SUPFAM" id="SSF52540">
    <property type="entry name" value="P-loop containing nucleoside triphosphate hydrolases"/>
    <property type="match status" value="1"/>
</dbReference>
<reference evidence="6 7" key="1">
    <citation type="submission" date="2018-10" db="EMBL/GenBank/DDBJ databases">
        <title>Genome assembly for a Yunnan-Guizhou Plateau 3E fish, Anabarilius grahami (Regan), and its evolutionary and genetic applications.</title>
        <authorList>
            <person name="Jiang W."/>
        </authorList>
    </citation>
    <scope>NUCLEOTIDE SEQUENCE [LARGE SCALE GENOMIC DNA]</scope>
    <source>
        <strain evidence="6">AG-KIZ</strain>
        <tissue evidence="6">Muscle</tissue>
    </source>
</reference>
<keyword evidence="7" id="KW-1185">Reference proteome</keyword>
<comment type="caution">
    <text evidence="6">The sequence shown here is derived from an EMBL/GenBank/DDBJ whole genome shotgun (WGS) entry which is preliminary data.</text>
</comment>
<evidence type="ECO:0000259" key="5">
    <source>
        <dbReference type="PROSITE" id="PS50067"/>
    </source>
</evidence>
<evidence type="ECO:0000256" key="1">
    <source>
        <dbReference type="ARBA" id="ARBA00022741"/>
    </source>
</evidence>
<keyword evidence="1" id="KW-0547">Nucleotide-binding</keyword>
<dbReference type="EMBL" id="RJVU01051648">
    <property type="protein sequence ID" value="ROL41489.1"/>
    <property type="molecule type" value="Genomic_DNA"/>
</dbReference>
<organism evidence="6 7">
    <name type="scientific">Anabarilius grahami</name>
    <name type="common">Kanglang fish</name>
    <name type="synonym">Barilius grahami</name>
    <dbReference type="NCBI Taxonomy" id="495550"/>
    <lineage>
        <taxon>Eukaryota</taxon>
        <taxon>Metazoa</taxon>
        <taxon>Chordata</taxon>
        <taxon>Craniata</taxon>
        <taxon>Vertebrata</taxon>
        <taxon>Euteleostomi</taxon>
        <taxon>Actinopterygii</taxon>
        <taxon>Neopterygii</taxon>
        <taxon>Teleostei</taxon>
        <taxon>Ostariophysi</taxon>
        <taxon>Cypriniformes</taxon>
        <taxon>Xenocyprididae</taxon>
        <taxon>Xenocypridinae</taxon>
        <taxon>Xenocypridinae incertae sedis</taxon>
        <taxon>Anabarilius</taxon>
    </lineage>
</organism>
<feature type="domain" description="Kinesin motor" evidence="5">
    <location>
        <begin position="5"/>
        <end position="83"/>
    </location>
</feature>
<dbReference type="OrthoDB" id="3176171at2759"/>
<dbReference type="GO" id="GO:0007018">
    <property type="term" value="P:microtubule-based movement"/>
    <property type="evidence" value="ECO:0007669"/>
    <property type="project" value="InterPro"/>
</dbReference>
<evidence type="ECO:0000256" key="4">
    <source>
        <dbReference type="SAM" id="MobiDB-lite"/>
    </source>
</evidence>
<dbReference type="GO" id="GO:0005524">
    <property type="term" value="F:ATP binding"/>
    <property type="evidence" value="ECO:0007669"/>
    <property type="project" value="UniProtKB-KW"/>
</dbReference>